<evidence type="ECO:0000256" key="1">
    <source>
        <dbReference type="ARBA" id="ARBA00007734"/>
    </source>
</evidence>
<dbReference type="InterPro" id="IPR008258">
    <property type="entry name" value="Transglycosylase_SLT_dom_1"/>
</dbReference>
<feature type="signal peptide" evidence="2">
    <location>
        <begin position="1"/>
        <end position="27"/>
    </location>
</feature>
<dbReference type="AlphaFoldDB" id="A0A1F6TQI5"/>
<evidence type="ECO:0000259" key="3">
    <source>
        <dbReference type="Pfam" id="PF01464"/>
    </source>
</evidence>
<comment type="similarity">
    <text evidence="1">Belongs to the transglycosylase Slt family.</text>
</comment>
<dbReference type="InterPro" id="IPR000189">
    <property type="entry name" value="Transglyc_AS"/>
</dbReference>
<evidence type="ECO:0000313" key="5">
    <source>
        <dbReference type="Proteomes" id="UP000178885"/>
    </source>
</evidence>
<feature type="domain" description="Transglycosylase SLT" evidence="3">
    <location>
        <begin position="87"/>
        <end position="184"/>
    </location>
</feature>
<organism evidence="4 5">
    <name type="scientific">Candidatus Muproteobacteria bacterium RBG_16_65_34</name>
    <dbReference type="NCBI Taxonomy" id="1817760"/>
    <lineage>
        <taxon>Bacteria</taxon>
        <taxon>Pseudomonadati</taxon>
        <taxon>Pseudomonadota</taxon>
        <taxon>Candidatus Muproteobacteria</taxon>
    </lineage>
</organism>
<dbReference type="SUPFAM" id="SSF53955">
    <property type="entry name" value="Lysozyme-like"/>
    <property type="match status" value="1"/>
</dbReference>
<dbReference type="STRING" id="1817760.A2151_07880"/>
<name>A0A1F6TQI5_9PROT</name>
<dbReference type="EMBL" id="MFSU01000057">
    <property type="protein sequence ID" value="OGI47383.1"/>
    <property type="molecule type" value="Genomic_DNA"/>
</dbReference>
<dbReference type="CDD" id="cd00254">
    <property type="entry name" value="LT-like"/>
    <property type="match status" value="1"/>
</dbReference>
<dbReference type="PANTHER" id="PTHR37423:SF2">
    <property type="entry name" value="MEMBRANE-BOUND LYTIC MUREIN TRANSGLYCOSYLASE C"/>
    <property type="match status" value="1"/>
</dbReference>
<dbReference type="InterPro" id="IPR023346">
    <property type="entry name" value="Lysozyme-like_dom_sf"/>
</dbReference>
<comment type="caution">
    <text evidence="4">The sequence shown here is derived from an EMBL/GenBank/DDBJ whole genome shotgun (WGS) entry which is preliminary data.</text>
</comment>
<dbReference type="Gene3D" id="1.10.530.10">
    <property type="match status" value="1"/>
</dbReference>
<protein>
    <recommendedName>
        <fullName evidence="3">Transglycosylase SLT domain-containing protein</fullName>
    </recommendedName>
</protein>
<dbReference type="PROSITE" id="PS00922">
    <property type="entry name" value="TRANSGLYCOSYLASE"/>
    <property type="match status" value="1"/>
</dbReference>
<reference evidence="4 5" key="1">
    <citation type="journal article" date="2016" name="Nat. Commun.">
        <title>Thousands of microbial genomes shed light on interconnected biogeochemical processes in an aquifer system.</title>
        <authorList>
            <person name="Anantharaman K."/>
            <person name="Brown C.T."/>
            <person name="Hug L.A."/>
            <person name="Sharon I."/>
            <person name="Castelle C.J."/>
            <person name="Probst A.J."/>
            <person name="Thomas B.C."/>
            <person name="Singh A."/>
            <person name="Wilkins M.J."/>
            <person name="Karaoz U."/>
            <person name="Brodie E.L."/>
            <person name="Williams K.H."/>
            <person name="Hubbard S.S."/>
            <person name="Banfield J.F."/>
        </authorList>
    </citation>
    <scope>NUCLEOTIDE SEQUENCE [LARGE SCALE GENOMIC DNA]</scope>
</reference>
<dbReference type="GO" id="GO:0008933">
    <property type="term" value="F:peptidoglycan lytic transglycosylase activity"/>
    <property type="evidence" value="ECO:0007669"/>
    <property type="project" value="InterPro"/>
</dbReference>
<dbReference type="GO" id="GO:0000270">
    <property type="term" value="P:peptidoglycan metabolic process"/>
    <property type="evidence" value="ECO:0007669"/>
    <property type="project" value="InterPro"/>
</dbReference>
<gene>
    <name evidence="4" type="ORF">A2151_07880</name>
</gene>
<keyword evidence="2" id="KW-0732">Signal</keyword>
<dbReference type="GO" id="GO:0016020">
    <property type="term" value="C:membrane"/>
    <property type="evidence" value="ECO:0007669"/>
    <property type="project" value="InterPro"/>
</dbReference>
<evidence type="ECO:0000256" key="2">
    <source>
        <dbReference type="SAM" id="SignalP"/>
    </source>
</evidence>
<dbReference type="PANTHER" id="PTHR37423">
    <property type="entry name" value="SOLUBLE LYTIC MUREIN TRANSGLYCOSYLASE-RELATED"/>
    <property type="match status" value="1"/>
</dbReference>
<dbReference type="Proteomes" id="UP000178885">
    <property type="component" value="Unassembled WGS sequence"/>
</dbReference>
<feature type="chain" id="PRO_5009526773" description="Transglycosylase SLT domain-containing protein" evidence="2">
    <location>
        <begin position="28"/>
        <end position="208"/>
    </location>
</feature>
<evidence type="ECO:0000313" key="4">
    <source>
        <dbReference type="EMBL" id="OGI47383.1"/>
    </source>
</evidence>
<proteinExistence type="inferred from homology"/>
<accession>A0A1F6TQI5</accession>
<sequence>MSIQPVSGKCLMVAGLFAFLASGTAQAERMFVYELPDGTRMITDHALDNKHYRLVRVGETAKGMGQLVASRSSQFFRSDSSAYDHIIRKLAARHEVDFALVKAIMHVESAFNPYAASDKGAVGLMQVLPETAKRYGVENVYDPEENIRAGVRYLKFLLELFDHKNHLAIAAYNAGENAVLRHGGIPPYTETQLFVRKVLRYKRQYAKS</sequence>
<dbReference type="Pfam" id="PF01464">
    <property type="entry name" value="SLT"/>
    <property type="match status" value="1"/>
</dbReference>